<comment type="caution">
    <text evidence="2">The sequence shown here is derived from an EMBL/GenBank/DDBJ whole genome shotgun (WGS) entry which is preliminary data.</text>
</comment>
<keyword evidence="1" id="KW-0812">Transmembrane</keyword>
<dbReference type="AlphaFoldDB" id="A0A813VC80"/>
<dbReference type="Proteomes" id="UP000663836">
    <property type="component" value="Unassembled WGS sequence"/>
</dbReference>
<name>A0A813VC80_9BILA</name>
<dbReference type="Proteomes" id="UP000663864">
    <property type="component" value="Unassembled WGS sequence"/>
</dbReference>
<reference evidence="2" key="1">
    <citation type="submission" date="2021-02" db="EMBL/GenBank/DDBJ databases">
        <authorList>
            <person name="Nowell W R."/>
        </authorList>
    </citation>
    <scope>NUCLEOTIDE SEQUENCE</scope>
</reference>
<feature type="transmembrane region" description="Helical" evidence="1">
    <location>
        <begin position="31"/>
        <end position="48"/>
    </location>
</feature>
<dbReference type="EMBL" id="CAJNOT010000095">
    <property type="protein sequence ID" value="CAF0835633.1"/>
    <property type="molecule type" value="Genomic_DNA"/>
</dbReference>
<gene>
    <name evidence="3" type="ORF">JBS370_LOCUS1747</name>
    <name evidence="2" type="ORF">ZHD862_LOCUS4103</name>
</gene>
<evidence type="ECO:0000313" key="3">
    <source>
        <dbReference type="EMBL" id="CAF3559143.1"/>
    </source>
</evidence>
<evidence type="ECO:0000313" key="4">
    <source>
        <dbReference type="Proteomes" id="UP000663864"/>
    </source>
</evidence>
<keyword evidence="1" id="KW-0472">Membrane</keyword>
<protein>
    <submittedName>
        <fullName evidence="2">Uncharacterized protein</fullName>
    </submittedName>
</protein>
<evidence type="ECO:0000256" key="1">
    <source>
        <dbReference type="SAM" id="Phobius"/>
    </source>
</evidence>
<dbReference type="EMBL" id="CAJOBD010000062">
    <property type="protein sequence ID" value="CAF3559143.1"/>
    <property type="molecule type" value="Genomic_DNA"/>
</dbReference>
<keyword evidence="1" id="KW-1133">Transmembrane helix</keyword>
<accession>A0A813VC80</accession>
<proteinExistence type="predicted"/>
<organism evidence="2 4">
    <name type="scientific">Rotaria sordida</name>
    <dbReference type="NCBI Taxonomy" id="392033"/>
    <lineage>
        <taxon>Eukaryota</taxon>
        <taxon>Metazoa</taxon>
        <taxon>Spiralia</taxon>
        <taxon>Gnathifera</taxon>
        <taxon>Rotifera</taxon>
        <taxon>Eurotatoria</taxon>
        <taxon>Bdelloidea</taxon>
        <taxon>Philodinida</taxon>
        <taxon>Philodinidae</taxon>
        <taxon>Rotaria</taxon>
    </lineage>
</organism>
<sequence length="73" mass="8819">MRLLYDKTTTTMVNNNTNNVWRLLWTLIHEWFSATFIHLCIMHTILVFQNNNHSHNHNHNHNGRNNRQGKLKI</sequence>
<evidence type="ECO:0000313" key="2">
    <source>
        <dbReference type="EMBL" id="CAF0835633.1"/>
    </source>
</evidence>